<keyword evidence="3" id="KW-0808">Transferase</keyword>
<organism evidence="3 4">
    <name type="scientific">Azospirillum brasilense</name>
    <dbReference type="NCBI Taxonomy" id="192"/>
    <lineage>
        <taxon>Bacteria</taxon>
        <taxon>Pseudomonadati</taxon>
        <taxon>Pseudomonadota</taxon>
        <taxon>Alphaproteobacteria</taxon>
        <taxon>Rhodospirillales</taxon>
        <taxon>Azospirillaceae</taxon>
        <taxon>Azospirillum</taxon>
    </lineage>
</organism>
<dbReference type="Pfam" id="PF00696">
    <property type="entry name" value="AA_kinase"/>
    <property type="match status" value="1"/>
</dbReference>
<feature type="domain" description="Aspartate/glutamate/uridylate kinase" evidence="2">
    <location>
        <begin position="6"/>
        <end position="69"/>
    </location>
</feature>
<feature type="region of interest" description="Disordered" evidence="1">
    <location>
        <begin position="192"/>
        <end position="233"/>
    </location>
</feature>
<dbReference type="GO" id="GO:0016301">
    <property type="term" value="F:kinase activity"/>
    <property type="evidence" value="ECO:0007669"/>
    <property type="project" value="UniProtKB-KW"/>
</dbReference>
<name>A0A560BIH5_AZOBR</name>
<keyword evidence="3" id="KW-0418">Kinase</keyword>
<dbReference type="InterPro" id="IPR036393">
    <property type="entry name" value="AceGlu_kinase-like_sf"/>
</dbReference>
<dbReference type="InterPro" id="IPR001048">
    <property type="entry name" value="Asp/Glu/Uridylate_kinase"/>
</dbReference>
<evidence type="ECO:0000259" key="2">
    <source>
        <dbReference type="Pfam" id="PF00696"/>
    </source>
</evidence>
<gene>
    <name evidence="3" type="ORF">FBZ82_10230</name>
</gene>
<dbReference type="AlphaFoldDB" id="A0A560BIH5"/>
<dbReference type="RefSeq" id="WP_247883002.1">
    <property type="nucleotide sequence ID" value="NZ_VITF01000002.1"/>
</dbReference>
<reference evidence="3 4" key="1">
    <citation type="submission" date="2019-06" db="EMBL/GenBank/DDBJ databases">
        <title>Genomic Encyclopedia of Type Strains, Phase IV (KMG-V): Genome sequencing to study the core and pangenomes of soil and plant-associated prokaryotes.</title>
        <authorList>
            <person name="Whitman W."/>
        </authorList>
    </citation>
    <scope>NUCLEOTIDE SEQUENCE [LARGE SCALE GENOMIC DNA]</scope>
    <source>
        <strain evidence="3 4">BR 11796</strain>
    </source>
</reference>
<proteinExistence type="predicted"/>
<evidence type="ECO:0000313" key="3">
    <source>
        <dbReference type="EMBL" id="TWA72433.1"/>
    </source>
</evidence>
<evidence type="ECO:0000313" key="4">
    <source>
        <dbReference type="Proteomes" id="UP000316083"/>
    </source>
</evidence>
<dbReference type="EMBL" id="VITF01000002">
    <property type="protein sequence ID" value="TWA72433.1"/>
    <property type="molecule type" value="Genomic_DNA"/>
</dbReference>
<accession>A0A560BIH5</accession>
<protein>
    <submittedName>
        <fullName evidence="3">Aspartokinase-like uncharacterized kinase</fullName>
    </submittedName>
</protein>
<dbReference type="Proteomes" id="UP000316083">
    <property type="component" value="Unassembled WGS sequence"/>
</dbReference>
<comment type="caution">
    <text evidence="3">The sequence shown here is derived from an EMBL/GenBank/DDBJ whole genome shotgun (WGS) entry which is preliminary data.</text>
</comment>
<dbReference type="SUPFAM" id="SSF53633">
    <property type="entry name" value="Carbamate kinase-like"/>
    <property type="match status" value="1"/>
</dbReference>
<sequence>MSSAPLWVVKLGGSLWRAPELRRWLEILAAARRLRVVIVPGGGPFADAVRDAQPALGFGDRAAHRMALLAMEQYGTALADLEPRLSPARSLADLRGRPSPTVWMPLPLAEDADVAESWDVTSDSLAVWLAGALGATCAVLVKSAPLPDAAVPVTRLVADGVVDPALPGRMARFGGAVWCVSREDHRRFARALDRGNPGGTRLVPAAEGQDADHRDGDHRDADGRDGDGRNAYG</sequence>
<evidence type="ECO:0000256" key="1">
    <source>
        <dbReference type="SAM" id="MobiDB-lite"/>
    </source>
</evidence>
<dbReference type="Gene3D" id="3.40.1160.10">
    <property type="entry name" value="Acetylglutamate kinase-like"/>
    <property type="match status" value="1"/>
</dbReference>
<feature type="compositionally biased region" description="Basic and acidic residues" evidence="1">
    <location>
        <begin position="210"/>
        <end position="233"/>
    </location>
</feature>